<evidence type="ECO:0000313" key="4">
    <source>
        <dbReference type="EMBL" id="EKC36129.1"/>
    </source>
</evidence>
<feature type="transmembrane region" description="Helical" evidence="3">
    <location>
        <begin position="1335"/>
        <end position="1359"/>
    </location>
</feature>
<dbReference type="PANTHER" id="PTHR13817">
    <property type="entry name" value="TITIN"/>
    <property type="match status" value="1"/>
</dbReference>
<dbReference type="HOGENOM" id="CLU_252451_0_0_1"/>
<keyword evidence="3" id="KW-0472">Membrane</keyword>
<dbReference type="EMBL" id="JH816692">
    <property type="protein sequence ID" value="EKC36129.1"/>
    <property type="molecule type" value="Genomic_DNA"/>
</dbReference>
<dbReference type="Pfam" id="PF01682">
    <property type="entry name" value="DB"/>
    <property type="match status" value="4"/>
</dbReference>
<dbReference type="InterPro" id="IPR003961">
    <property type="entry name" value="FN3_dom"/>
</dbReference>
<dbReference type="Gene3D" id="2.60.40.10">
    <property type="entry name" value="Immunoglobulins"/>
    <property type="match status" value="7"/>
</dbReference>
<name>K1QYB3_MAGGI</name>
<dbReference type="InterPro" id="IPR002602">
    <property type="entry name" value="DB"/>
</dbReference>
<sequence>MNHVGCCKRRGVDDICLDFCYGAVPSNLDTQHLSCLSQLPTLLTCLEEGKSECYRIHIKMKLRAMRGIFETRIIGTSELMFKLGSLQLEVEYSVRVVSLGLHGSSQPSETFLVTLLQTQPKSEVEADILDCCSKKGVSDPCISKLCKPDLLTNVPPVEILRCDADFDKVQQCLVGQRDHTPCCKRNSLPDVCLPLCAGQIMNNSVDYISCVIRMPIINACIQEGRAAIPGPPINITVLPGVREAVISWDNNGANATMYTLLYKQKQMNTSSWSHMAASSSPLLLRGLYPGTLYEFKMAAANELGSSLLSSSVVFLTYENVITTPAPTQPSGLHNLTACCSEKNVKSECRRLCSFDVLGAGSLDFSIALSCMDQLALIISCASDGRDHTMCCKESLVPSACDNICQFSQHDELTADFITCVSYTGIIANCYREGLATLPRQPQNFRVLKYTSHAVYLAWQQPKATSTQIESYSVIYSSSNQTDQKTVSTKNLELIVNNLNPNTNYIFKVVSVNENGTSAPTPEVHILTKAFDDGTQQKKCNFTVKNDTNVKTKDNFQPRVFYGTQEECQKYCDIPLCIGYTYSRQDKACALYMNKASLVPFPQPGIDFYNHTCPTPPNIIPPGNWSLQFHNRTDCCQKINVTDSCMEACVTGNFQSVYQCEADYSKILTCASDGRDHTSCCQNLQVPENCLGFCKGHLVPTTGIQALCLNYIPRYVQCFVNGTMYLPTPPESVMVKVMNGTTVLLTWEPPTSNCDALTGCHYVVSLWNFEKNITRNKTRETKFLVTGLKSQAVYFVAVMAVNKYGKSISSGEMKFVTPPLVADVDISVSQTPSYPPSQHGEVELFCNVYSAERTFPFVYWIRNNKIIRKGRQLKMSGLSERDEGNYTCSAKDDRGIVSNVTHFLRIMYKPKAYNLSDESYLADQRQVATLQCDFKGVPKSVKWFKGREEIPVTEFKESFHTESSLIAFPTHRRSVLTIYYVVDAAFDRYTCVGYNDFGNGSGIVQLRNGRLTPPPTVVPTVPAVRNVSACCMSYDMPKDCLELCSFTVDTEKAFAQTDKYGHCLAYLQFYTACASDGKDHSECCEKKGVHSFCSSSFCAGFVPDDMGSIFLMNCVTDTELILECVQENQEFIPSAPALTAVLNNDVIQVSWDKPEDNPHRVDHYELYWQGSDSPSTPEQVSVVSSLTNYQIKNIKEGVNYTIWVIASNEKGSSQPLNKKWVLVKNLKPSKPTNLHVSEVNGESVVLKWDPPENHAVVTNYTIMYRKAASKGSYSQLTVPGSVQMYLVRNLQPNTLYEFQIVANGPFGKSKSAALGSALNSGPSTSANKSKGPERSAVPLGIGLTVAVLLIAGAIVALYLYMRRRKKMNYGETVSFENPQYGSRVQISGLPHANDSSDEGFGYAPLREDHDIEHRHTDKSNLRDEATMDVTMS</sequence>
<evidence type="ECO:0000256" key="2">
    <source>
        <dbReference type="SAM" id="MobiDB-lite"/>
    </source>
</evidence>
<dbReference type="InterPro" id="IPR050964">
    <property type="entry name" value="Striated_Muscle_Regulatory"/>
</dbReference>
<dbReference type="InterPro" id="IPR036116">
    <property type="entry name" value="FN3_sf"/>
</dbReference>
<evidence type="ECO:0000256" key="3">
    <source>
        <dbReference type="SAM" id="Phobius"/>
    </source>
</evidence>
<dbReference type="InterPro" id="IPR003599">
    <property type="entry name" value="Ig_sub"/>
</dbReference>
<keyword evidence="1" id="KW-0677">Repeat</keyword>
<dbReference type="Pfam" id="PF00041">
    <property type="entry name" value="fn3"/>
    <property type="match status" value="4"/>
</dbReference>
<dbReference type="SUPFAM" id="SSF49265">
    <property type="entry name" value="Fibronectin type III"/>
    <property type="match status" value="3"/>
</dbReference>
<dbReference type="InParanoid" id="K1QYB3"/>
<keyword evidence="3" id="KW-1133">Transmembrane helix</keyword>
<dbReference type="InterPro" id="IPR036179">
    <property type="entry name" value="Ig-like_dom_sf"/>
</dbReference>
<accession>K1QYB3</accession>
<dbReference type="SMART" id="SM00060">
    <property type="entry name" value="FN3"/>
    <property type="match status" value="5"/>
</dbReference>
<organism evidence="4">
    <name type="scientific">Magallana gigas</name>
    <name type="common">Pacific oyster</name>
    <name type="synonym">Crassostrea gigas</name>
    <dbReference type="NCBI Taxonomy" id="29159"/>
    <lineage>
        <taxon>Eukaryota</taxon>
        <taxon>Metazoa</taxon>
        <taxon>Spiralia</taxon>
        <taxon>Lophotrochozoa</taxon>
        <taxon>Mollusca</taxon>
        <taxon>Bivalvia</taxon>
        <taxon>Autobranchia</taxon>
        <taxon>Pteriomorphia</taxon>
        <taxon>Ostreida</taxon>
        <taxon>Ostreoidea</taxon>
        <taxon>Ostreidae</taxon>
        <taxon>Magallana</taxon>
    </lineage>
</organism>
<proteinExistence type="predicted"/>
<dbReference type="PROSITE" id="PS50853">
    <property type="entry name" value="FN3"/>
    <property type="match status" value="6"/>
</dbReference>
<feature type="compositionally biased region" description="Basic and acidic residues" evidence="2">
    <location>
        <begin position="1406"/>
        <end position="1424"/>
    </location>
</feature>
<dbReference type="PROSITE" id="PS50948">
    <property type="entry name" value="PAN"/>
    <property type="match status" value="1"/>
</dbReference>
<dbReference type="CDD" id="cd00096">
    <property type="entry name" value="Ig"/>
    <property type="match status" value="1"/>
</dbReference>
<dbReference type="SUPFAM" id="SSF48726">
    <property type="entry name" value="Immunoglobulin"/>
    <property type="match status" value="2"/>
</dbReference>
<feature type="region of interest" description="Disordered" evidence="2">
    <location>
        <begin position="1406"/>
        <end position="1431"/>
    </location>
</feature>
<dbReference type="FunCoup" id="K1QYB3">
    <property type="interactions" value="84"/>
</dbReference>
<dbReference type="PANTHER" id="PTHR13817:SF73">
    <property type="entry name" value="FIBRONECTIN TYPE-III DOMAIN-CONTAINING PROTEIN"/>
    <property type="match status" value="1"/>
</dbReference>
<protein>
    <submittedName>
        <fullName evidence="4">Ig-like and fibronectin type-III domain-containing protein C25G4.10</fullName>
    </submittedName>
</protein>
<reference evidence="4" key="1">
    <citation type="journal article" date="2012" name="Nature">
        <title>The oyster genome reveals stress adaptation and complexity of shell formation.</title>
        <authorList>
            <person name="Zhang G."/>
            <person name="Fang X."/>
            <person name="Guo X."/>
            <person name="Li L."/>
            <person name="Luo R."/>
            <person name="Xu F."/>
            <person name="Yang P."/>
            <person name="Zhang L."/>
            <person name="Wang X."/>
            <person name="Qi H."/>
            <person name="Xiong Z."/>
            <person name="Que H."/>
            <person name="Xie Y."/>
            <person name="Holland P.W."/>
            <person name="Paps J."/>
            <person name="Zhu Y."/>
            <person name="Wu F."/>
            <person name="Chen Y."/>
            <person name="Wang J."/>
            <person name="Peng C."/>
            <person name="Meng J."/>
            <person name="Yang L."/>
            <person name="Liu J."/>
            <person name="Wen B."/>
            <person name="Zhang N."/>
            <person name="Huang Z."/>
            <person name="Zhu Q."/>
            <person name="Feng Y."/>
            <person name="Mount A."/>
            <person name="Hedgecock D."/>
            <person name="Xu Z."/>
            <person name="Liu Y."/>
            <person name="Domazet-Loso T."/>
            <person name="Du Y."/>
            <person name="Sun X."/>
            <person name="Zhang S."/>
            <person name="Liu B."/>
            <person name="Cheng P."/>
            <person name="Jiang X."/>
            <person name="Li J."/>
            <person name="Fan D."/>
            <person name="Wang W."/>
            <person name="Fu W."/>
            <person name="Wang T."/>
            <person name="Wang B."/>
            <person name="Zhang J."/>
            <person name="Peng Z."/>
            <person name="Li Y."/>
            <person name="Li N."/>
            <person name="Wang J."/>
            <person name="Chen M."/>
            <person name="He Y."/>
            <person name="Tan F."/>
            <person name="Song X."/>
            <person name="Zheng Q."/>
            <person name="Huang R."/>
            <person name="Yang H."/>
            <person name="Du X."/>
            <person name="Chen L."/>
            <person name="Yang M."/>
            <person name="Gaffney P.M."/>
            <person name="Wang S."/>
            <person name="Luo L."/>
            <person name="She Z."/>
            <person name="Ming Y."/>
            <person name="Huang W."/>
            <person name="Zhang S."/>
            <person name="Huang B."/>
            <person name="Zhang Y."/>
            <person name="Qu T."/>
            <person name="Ni P."/>
            <person name="Miao G."/>
            <person name="Wang J."/>
            <person name="Wang Q."/>
            <person name="Steinberg C.E."/>
            <person name="Wang H."/>
            <person name="Li N."/>
            <person name="Qian L."/>
            <person name="Zhang G."/>
            <person name="Li Y."/>
            <person name="Yang H."/>
            <person name="Liu X."/>
            <person name="Wang J."/>
            <person name="Yin Y."/>
            <person name="Wang J."/>
        </authorList>
    </citation>
    <scope>NUCLEOTIDE SEQUENCE [LARGE SCALE GENOMIC DNA]</scope>
    <source>
        <strain evidence="4">05x7-T-G4-1.051#20</strain>
    </source>
</reference>
<keyword evidence="3" id="KW-0812">Transmembrane</keyword>
<dbReference type="PROSITE" id="PS50835">
    <property type="entry name" value="IG_LIKE"/>
    <property type="match status" value="2"/>
</dbReference>
<dbReference type="SMART" id="SM00409">
    <property type="entry name" value="IG"/>
    <property type="match status" value="2"/>
</dbReference>
<gene>
    <name evidence="4" type="ORF">CGI_10024854</name>
</gene>
<dbReference type="InterPro" id="IPR013783">
    <property type="entry name" value="Ig-like_fold"/>
</dbReference>
<dbReference type="InterPro" id="IPR003609">
    <property type="entry name" value="Pan_app"/>
</dbReference>
<evidence type="ECO:0000256" key="1">
    <source>
        <dbReference type="ARBA" id="ARBA00022737"/>
    </source>
</evidence>
<dbReference type="CDD" id="cd00063">
    <property type="entry name" value="FN3"/>
    <property type="match status" value="5"/>
</dbReference>
<dbReference type="InterPro" id="IPR007110">
    <property type="entry name" value="Ig-like_dom"/>
</dbReference>